<evidence type="ECO:0000313" key="1">
    <source>
        <dbReference type="EMBL" id="CAD8139957.1"/>
    </source>
</evidence>
<evidence type="ECO:0000313" key="2">
    <source>
        <dbReference type="Proteomes" id="UP000683925"/>
    </source>
</evidence>
<dbReference type="Proteomes" id="UP000683925">
    <property type="component" value="Unassembled WGS sequence"/>
</dbReference>
<accession>A0A8S1SKT3</accession>
<name>A0A8S1SKT3_PAROT</name>
<organism evidence="1 2">
    <name type="scientific">Paramecium octaurelia</name>
    <dbReference type="NCBI Taxonomy" id="43137"/>
    <lineage>
        <taxon>Eukaryota</taxon>
        <taxon>Sar</taxon>
        <taxon>Alveolata</taxon>
        <taxon>Ciliophora</taxon>
        <taxon>Intramacronucleata</taxon>
        <taxon>Oligohymenophorea</taxon>
        <taxon>Peniculida</taxon>
        <taxon>Parameciidae</taxon>
        <taxon>Paramecium</taxon>
    </lineage>
</organism>
<gene>
    <name evidence="1" type="ORF">POCTA_138.1.T0110157</name>
</gene>
<protein>
    <submittedName>
        <fullName evidence="1">Uncharacterized protein</fullName>
    </submittedName>
</protein>
<reference evidence="1" key="1">
    <citation type="submission" date="2021-01" db="EMBL/GenBank/DDBJ databases">
        <authorList>
            <consortium name="Genoscope - CEA"/>
            <person name="William W."/>
        </authorList>
    </citation>
    <scope>NUCLEOTIDE SEQUENCE</scope>
</reference>
<keyword evidence="2" id="KW-1185">Reference proteome</keyword>
<proteinExistence type="predicted"/>
<dbReference type="EMBL" id="CAJJDP010000010">
    <property type="protein sequence ID" value="CAD8139957.1"/>
    <property type="molecule type" value="Genomic_DNA"/>
</dbReference>
<comment type="caution">
    <text evidence="1">The sequence shown here is derived from an EMBL/GenBank/DDBJ whole genome shotgun (WGS) entry which is preliminary data.</text>
</comment>
<dbReference type="AlphaFoldDB" id="A0A8S1SKT3"/>
<sequence length="88" mass="10581">MVQSSFHQKNLSLKCHNINHQSNTWIFWSSFYIYLIYYLRCVDYQSGNQPNSLREPVKFIYNNTNEKFVHQLTMCSTSLQLRINIKTL</sequence>